<keyword evidence="1" id="KW-0732">Signal</keyword>
<evidence type="ECO:0000313" key="4">
    <source>
        <dbReference type="Proteomes" id="UP000265618"/>
    </source>
</evidence>
<feature type="domain" description="TNFR-Cys" evidence="2">
    <location>
        <begin position="64"/>
        <end position="103"/>
    </location>
</feature>
<reference evidence="3 4" key="1">
    <citation type="journal article" date="2018" name="PLoS ONE">
        <title>The draft genome of Kipferlia bialata reveals reductive genome evolution in fornicate parasites.</title>
        <authorList>
            <person name="Tanifuji G."/>
            <person name="Takabayashi S."/>
            <person name="Kume K."/>
            <person name="Takagi M."/>
            <person name="Nakayama T."/>
            <person name="Kamikawa R."/>
            <person name="Inagaki Y."/>
            <person name="Hashimoto T."/>
        </authorList>
    </citation>
    <scope>NUCLEOTIDE SEQUENCE [LARGE SCALE GENOMIC DNA]</scope>
    <source>
        <strain evidence="3">NY0173</strain>
    </source>
</reference>
<dbReference type="InterPro" id="IPR001368">
    <property type="entry name" value="TNFR/NGFR_Cys_rich_reg"/>
</dbReference>
<comment type="caution">
    <text evidence="3">The sequence shown here is derived from an EMBL/GenBank/DDBJ whole genome shotgun (WGS) entry which is preliminary data.</text>
</comment>
<evidence type="ECO:0000256" key="1">
    <source>
        <dbReference type="SAM" id="SignalP"/>
    </source>
</evidence>
<feature type="signal peptide" evidence="1">
    <location>
        <begin position="1"/>
        <end position="18"/>
    </location>
</feature>
<gene>
    <name evidence="3" type="ORF">KIPB_009944</name>
</gene>
<keyword evidence="4" id="KW-1185">Reference proteome</keyword>
<dbReference type="AlphaFoldDB" id="A0A9K3D2E7"/>
<protein>
    <recommendedName>
        <fullName evidence="2">TNFR-Cys domain-containing protein</fullName>
    </recommendedName>
</protein>
<accession>A0A9K3D2E7</accession>
<organism evidence="3 4">
    <name type="scientific">Kipferlia bialata</name>
    <dbReference type="NCBI Taxonomy" id="797122"/>
    <lineage>
        <taxon>Eukaryota</taxon>
        <taxon>Metamonada</taxon>
        <taxon>Carpediemonas-like organisms</taxon>
        <taxon>Kipferlia</taxon>
    </lineage>
</organism>
<proteinExistence type="predicted"/>
<feature type="chain" id="PRO_5039893867" description="TNFR-Cys domain-containing protein" evidence="1">
    <location>
        <begin position="19"/>
        <end position="217"/>
    </location>
</feature>
<evidence type="ECO:0000259" key="2">
    <source>
        <dbReference type="PROSITE" id="PS00652"/>
    </source>
</evidence>
<sequence>MHSTIVLCLLLLTTLVSAETFDSYLRSTDADADSCGGVETVYEPELQLQSCMWDKTYNKCLGSCSTGTGYCIEYAHQQCGCSKCGFDLGTQRCQGACSYPTGCVLTSNSTCACTACGWSSPKMDFCEGFCSSGSTCMQTSEHSKCTCTNYSNQCVYDYASDKCYGNCSSGKNCIQTKPGKCTCADCAYDYGMDTCRGSCFGGEKCEFYHGHECLCGI</sequence>
<dbReference type="PROSITE" id="PS00652">
    <property type="entry name" value="TNFR_NGFR_1"/>
    <property type="match status" value="1"/>
</dbReference>
<evidence type="ECO:0000313" key="3">
    <source>
        <dbReference type="EMBL" id="GIQ87828.1"/>
    </source>
</evidence>
<name>A0A9K3D2E7_9EUKA</name>
<dbReference type="EMBL" id="BDIP01003531">
    <property type="protein sequence ID" value="GIQ87828.1"/>
    <property type="molecule type" value="Genomic_DNA"/>
</dbReference>
<dbReference type="Proteomes" id="UP000265618">
    <property type="component" value="Unassembled WGS sequence"/>
</dbReference>